<protein>
    <submittedName>
        <fullName evidence="3">Uncharacterized protein</fullName>
    </submittedName>
</protein>
<evidence type="ECO:0000256" key="2">
    <source>
        <dbReference type="SAM" id="Phobius"/>
    </source>
</evidence>
<feature type="compositionally biased region" description="Basic and acidic residues" evidence="1">
    <location>
        <begin position="237"/>
        <end position="249"/>
    </location>
</feature>
<gene>
    <name evidence="3" type="ORF">PARMNEM_LOCUS2413</name>
</gene>
<keyword evidence="4" id="KW-1185">Reference proteome</keyword>
<feature type="compositionally biased region" description="Basic and acidic residues" evidence="1">
    <location>
        <begin position="220"/>
        <end position="230"/>
    </location>
</feature>
<sequence>MHFWIDKRSQCAYSGRHRVPSSLSTGVGRTRGRKGMAAPVHRFTAVDCPPRRPHRPVRHYAPPSIPAVHGSRRQNEEPSLYVEISPEPPQPTIASLAAARSVTPDTLLRTAALGLNHSPMMAPHLKFGMLVSFALATVFLAGAKYYFDRQVVRTGMSREAGVVCAAVACVCGVSCALSLCRTRAAPPPAPPHRVSSTAQRHAHQMSEVADELPALLPVSERSERRMERLTTETVESGLEREVDRGERGVEGGSGEGPPPPYHIAVLLPSRAAAPPPAYSAIS</sequence>
<evidence type="ECO:0000313" key="3">
    <source>
        <dbReference type="EMBL" id="CAK1580647.1"/>
    </source>
</evidence>
<keyword evidence="2" id="KW-1133">Transmembrane helix</keyword>
<dbReference type="Proteomes" id="UP001314205">
    <property type="component" value="Unassembled WGS sequence"/>
</dbReference>
<feature type="transmembrane region" description="Helical" evidence="2">
    <location>
        <begin position="159"/>
        <end position="180"/>
    </location>
</feature>
<evidence type="ECO:0000313" key="4">
    <source>
        <dbReference type="Proteomes" id="UP001314205"/>
    </source>
</evidence>
<accession>A0AAV1KEV4</accession>
<name>A0AAV1KEV4_9NEOP</name>
<feature type="region of interest" description="Disordered" evidence="1">
    <location>
        <begin position="58"/>
        <end position="78"/>
    </location>
</feature>
<feature type="region of interest" description="Disordered" evidence="1">
    <location>
        <begin position="217"/>
        <end position="263"/>
    </location>
</feature>
<evidence type="ECO:0000256" key="1">
    <source>
        <dbReference type="SAM" id="MobiDB-lite"/>
    </source>
</evidence>
<organism evidence="3 4">
    <name type="scientific">Parnassius mnemosyne</name>
    <name type="common">clouded apollo</name>
    <dbReference type="NCBI Taxonomy" id="213953"/>
    <lineage>
        <taxon>Eukaryota</taxon>
        <taxon>Metazoa</taxon>
        <taxon>Ecdysozoa</taxon>
        <taxon>Arthropoda</taxon>
        <taxon>Hexapoda</taxon>
        <taxon>Insecta</taxon>
        <taxon>Pterygota</taxon>
        <taxon>Neoptera</taxon>
        <taxon>Endopterygota</taxon>
        <taxon>Lepidoptera</taxon>
        <taxon>Glossata</taxon>
        <taxon>Ditrysia</taxon>
        <taxon>Papilionoidea</taxon>
        <taxon>Papilionidae</taxon>
        <taxon>Parnassiinae</taxon>
        <taxon>Parnassini</taxon>
        <taxon>Parnassius</taxon>
        <taxon>Driopa</taxon>
    </lineage>
</organism>
<proteinExistence type="predicted"/>
<dbReference type="EMBL" id="CAVLGL010000013">
    <property type="protein sequence ID" value="CAK1580647.1"/>
    <property type="molecule type" value="Genomic_DNA"/>
</dbReference>
<keyword evidence="2" id="KW-0812">Transmembrane</keyword>
<dbReference type="AlphaFoldDB" id="A0AAV1KEV4"/>
<feature type="region of interest" description="Disordered" evidence="1">
    <location>
        <begin position="16"/>
        <end position="36"/>
    </location>
</feature>
<keyword evidence="2" id="KW-0472">Membrane</keyword>
<reference evidence="3 4" key="1">
    <citation type="submission" date="2023-11" db="EMBL/GenBank/DDBJ databases">
        <authorList>
            <person name="Hedman E."/>
            <person name="Englund M."/>
            <person name="Stromberg M."/>
            <person name="Nyberg Akerstrom W."/>
            <person name="Nylinder S."/>
            <person name="Jareborg N."/>
            <person name="Kallberg Y."/>
            <person name="Kronander E."/>
        </authorList>
    </citation>
    <scope>NUCLEOTIDE SEQUENCE [LARGE SCALE GENOMIC DNA]</scope>
</reference>
<comment type="caution">
    <text evidence="3">The sequence shown here is derived from an EMBL/GenBank/DDBJ whole genome shotgun (WGS) entry which is preliminary data.</text>
</comment>
<feature type="transmembrane region" description="Helical" evidence="2">
    <location>
        <begin position="127"/>
        <end position="147"/>
    </location>
</feature>